<reference evidence="1 2" key="1">
    <citation type="submission" date="2020-08" db="EMBL/GenBank/DDBJ databases">
        <title>A Genomic Blueprint of the Chicken Gut Microbiome.</title>
        <authorList>
            <person name="Gilroy R."/>
            <person name="Ravi A."/>
            <person name="Getino M."/>
            <person name="Pursley I."/>
            <person name="Horton D.L."/>
            <person name="Alikhan N.-F."/>
            <person name="Baker D."/>
            <person name="Gharbi K."/>
            <person name="Hall N."/>
            <person name="Watson M."/>
            <person name="Adriaenssens E.M."/>
            <person name="Foster-Nyarko E."/>
            <person name="Jarju S."/>
            <person name="Secka A."/>
            <person name="Antonio M."/>
            <person name="Oren A."/>
            <person name="Chaudhuri R."/>
            <person name="La Ragione R.M."/>
            <person name="Hildebrand F."/>
            <person name="Pallen M.J."/>
        </authorList>
    </citation>
    <scope>NUCLEOTIDE SEQUENCE [LARGE SCALE GENOMIC DNA]</scope>
    <source>
        <strain evidence="1 2">Sa5YUA1</strain>
    </source>
</reference>
<dbReference type="RefSeq" id="WP_191817128.1">
    <property type="nucleotide sequence ID" value="NZ_JACSQT010000017.1"/>
</dbReference>
<comment type="caution">
    <text evidence="1">The sequence shown here is derived from an EMBL/GenBank/DDBJ whole genome shotgun (WGS) entry which is preliminary data.</text>
</comment>
<accession>A0ABR8QVI7</accession>
<sequence>MQAPKVNELDLDSMLERAEITTGILRVVYALQEIKDYTKENAAQELLEVLNDRGYLDHGFI</sequence>
<evidence type="ECO:0000313" key="1">
    <source>
        <dbReference type="EMBL" id="MBD7939462.1"/>
    </source>
</evidence>
<proteinExistence type="predicted"/>
<organism evidence="1 2">
    <name type="scientific">Cytobacillus stercorigallinarum</name>
    <dbReference type="NCBI Taxonomy" id="2762240"/>
    <lineage>
        <taxon>Bacteria</taxon>
        <taxon>Bacillati</taxon>
        <taxon>Bacillota</taxon>
        <taxon>Bacilli</taxon>
        <taxon>Bacillales</taxon>
        <taxon>Bacillaceae</taxon>
        <taxon>Cytobacillus</taxon>
    </lineage>
</organism>
<keyword evidence="2" id="KW-1185">Reference proteome</keyword>
<gene>
    <name evidence="1" type="ORF">H9655_20685</name>
</gene>
<evidence type="ECO:0000313" key="2">
    <source>
        <dbReference type="Proteomes" id="UP000657931"/>
    </source>
</evidence>
<dbReference type="EMBL" id="JACSQT010000017">
    <property type="protein sequence ID" value="MBD7939462.1"/>
    <property type="molecule type" value="Genomic_DNA"/>
</dbReference>
<protein>
    <submittedName>
        <fullName evidence="1">Uncharacterized protein</fullName>
    </submittedName>
</protein>
<dbReference type="Proteomes" id="UP000657931">
    <property type="component" value="Unassembled WGS sequence"/>
</dbReference>
<name>A0ABR8QVI7_9BACI</name>